<evidence type="ECO:0000259" key="1">
    <source>
        <dbReference type="Pfam" id="PF08279"/>
    </source>
</evidence>
<dbReference type="Proteomes" id="UP000194131">
    <property type="component" value="Unassembled WGS sequence"/>
</dbReference>
<dbReference type="InterPro" id="IPR013196">
    <property type="entry name" value="HTH_11"/>
</dbReference>
<proteinExistence type="predicted"/>
<gene>
    <name evidence="2" type="ORF">S3E15_03914</name>
</gene>
<accession>A0AAP8BCE0</accession>
<name>A0AAP8BCE0_BACMY</name>
<comment type="caution">
    <text evidence="2">The sequence shown here is derived from an EMBL/GenBank/DDBJ whole genome shotgun (WGS) entry which is preliminary data.</text>
</comment>
<dbReference type="InterPro" id="IPR036388">
    <property type="entry name" value="WH-like_DNA-bd_sf"/>
</dbReference>
<evidence type="ECO:0000313" key="2">
    <source>
        <dbReference type="EMBL" id="OSX89434.1"/>
    </source>
</evidence>
<dbReference type="InterPro" id="IPR036390">
    <property type="entry name" value="WH_DNA-bd_sf"/>
</dbReference>
<dbReference type="SUPFAM" id="SSF46785">
    <property type="entry name" value="Winged helix' DNA-binding domain"/>
    <property type="match status" value="1"/>
</dbReference>
<feature type="domain" description="Helix-turn-helix type 11" evidence="1">
    <location>
        <begin position="365"/>
        <end position="416"/>
    </location>
</feature>
<protein>
    <recommendedName>
        <fullName evidence="1">Helix-turn-helix type 11 domain-containing protein</fullName>
    </recommendedName>
</protein>
<reference evidence="2 3" key="1">
    <citation type="submission" date="2016-12" db="EMBL/GenBank/DDBJ databases">
        <title>Genome Sequences of Twelve Sporeforming Bacillus Species Isolated from Foods.</title>
        <authorList>
            <person name="De Jong A."/>
            <person name="Holsappel S."/>
            <person name="Kuipers O.P."/>
        </authorList>
    </citation>
    <scope>NUCLEOTIDE SEQUENCE [LARGE SCALE GENOMIC DNA]</scope>
    <source>
        <strain evidence="2 3">S3E15</strain>
    </source>
</reference>
<sequence length="454" mass="53553">MSYLADIHKKFLQDIKERPESLFQPYLVHSKVDSDVMFEMIYRNLLEAEKRRTFLVNRTLDKQFKCDDLEKVIQKKKNFAYFTPAIYWHHKSRTKEEVIWLPAIILEFDLTRDGTERNFTADQLAVMILNELEIQVNFIWATKTKGHYAVCILLKPMSGTAQSIYYYESVVKRMAILTGADFASTDAVHLFRIPRRKIYQYTDDIYDIDELAHVLEDERINEMLEQKRREYKGNIVSFSEKQIMNHESIKTLLEAEFTSYRNNAAFTIALLYYALGKSDKEAIDFLGGEWFVKVNDGRISSKNGKFKRKEIVKTVKSAFSGKYSGPSKEWIYYLSGFEFPFNLWRSSYLKKDDEDRKYQRGQVVREKIIAWVRENTGTQIQQNDLIEELGVSRMTFIRTIQALKEEGIIEYETQKGRYSKGTTFTYIPNETFEYEVDTHLKVELEVYDSELKNA</sequence>
<dbReference type="Pfam" id="PF08279">
    <property type="entry name" value="HTH_11"/>
    <property type="match status" value="1"/>
</dbReference>
<organism evidence="2 3">
    <name type="scientific">Bacillus mycoides</name>
    <dbReference type="NCBI Taxonomy" id="1405"/>
    <lineage>
        <taxon>Bacteria</taxon>
        <taxon>Bacillati</taxon>
        <taxon>Bacillota</taxon>
        <taxon>Bacilli</taxon>
        <taxon>Bacillales</taxon>
        <taxon>Bacillaceae</taxon>
        <taxon>Bacillus</taxon>
        <taxon>Bacillus cereus group</taxon>
    </lineage>
</organism>
<dbReference type="AlphaFoldDB" id="A0AAP8BCE0"/>
<dbReference type="EMBL" id="MRWU01000034">
    <property type="protein sequence ID" value="OSX89434.1"/>
    <property type="molecule type" value="Genomic_DNA"/>
</dbReference>
<dbReference type="Gene3D" id="1.10.10.10">
    <property type="entry name" value="Winged helix-like DNA-binding domain superfamily/Winged helix DNA-binding domain"/>
    <property type="match status" value="1"/>
</dbReference>
<evidence type="ECO:0000313" key="3">
    <source>
        <dbReference type="Proteomes" id="UP000194131"/>
    </source>
</evidence>
<dbReference type="RefSeq" id="WP_087963214.1">
    <property type="nucleotide sequence ID" value="NZ_JBNTOG010000036.1"/>
</dbReference>